<keyword evidence="1" id="KW-0732">Signal</keyword>
<dbReference type="AlphaFoldDB" id="A0A7J6L781"/>
<evidence type="ECO:0000313" key="3">
    <source>
        <dbReference type="Proteomes" id="UP000591131"/>
    </source>
</evidence>
<feature type="signal peptide" evidence="1">
    <location>
        <begin position="1"/>
        <end position="18"/>
    </location>
</feature>
<accession>A0A7J6L781</accession>
<reference evidence="2 3" key="1">
    <citation type="submission" date="2020-04" db="EMBL/GenBank/DDBJ databases">
        <title>Perkinsus chesapeaki whole genome sequence.</title>
        <authorList>
            <person name="Bogema D.R."/>
        </authorList>
    </citation>
    <scope>NUCLEOTIDE SEQUENCE [LARGE SCALE GENOMIC DNA]</scope>
    <source>
        <strain evidence="2">ATCC PRA-425</strain>
    </source>
</reference>
<comment type="caution">
    <text evidence="2">The sequence shown here is derived from an EMBL/GenBank/DDBJ whole genome shotgun (WGS) entry which is preliminary data.</text>
</comment>
<protein>
    <submittedName>
        <fullName evidence="2">Uncharacterized protein</fullName>
    </submittedName>
</protein>
<sequence length="249" mass="29110">MVIYVILMWYLCWHVVYSGHGKRPKINGQYCAKGNIIWVQFIDGKVSVELHGDNSSFGVMYKPYDFNKKTGLVTIKTRYLHKDAYKSYPFVKHLWNLTYDMTYDRVYLNHPKAKKPIPLTKNLCLPSNYLRHQSELGNLNQKDFCSSKDQEKKGVEADIWFYSPDEGFVAIMEVPKEGSLRVHAKYELRDGPSDDLKLVWSETINNHTTVDVIPFMEFSTRIYYNTKLDKLNVSSTSSKDFWTFDPKNC</sequence>
<name>A0A7J6L781_PERCH</name>
<evidence type="ECO:0000313" key="2">
    <source>
        <dbReference type="EMBL" id="KAF4655048.1"/>
    </source>
</evidence>
<dbReference type="EMBL" id="JAAPAO010000682">
    <property type="protein sequence ID" value="KAF4655048.1"/>
    <property type="molecule type" value="Genomic_DNA"/>
</dbReference>
<dbReference type="Proteomes" id="UP000591131">
    <property type="component" value="Unassembled WGS sequence"/>
</dbReference>
<proteinExistence type="predicted"/>
<evidence type="ECO:0000256" key="1">
    <source>
        <dbReference type="SAM" id="SignalP"/>
    </source>
</evidence>
<gene>
    <name evidence="2" type="ORF">FOL47_009623</name>
</gene>
<organism evidence="2 3">
    <name type="scientific">Perkinsus chesapeaki</name>
    <name type="common">Clam parasite</name>
    <name type="synonym">Perkinsus andrewsi</name>
    <dbReference type="NCBI Taxonomy" id="330153"/>
    <lineage>
        <taxon>Eukaryota</taxon>
        <taxon>Sar</taxon>
        <taxon>Alveolata</taxon>
        <taxon>Perkinsozoa</taxon>
        <taxon>Perkinsea</taxon>
        <taxon>Perkinsida</taxon>
        <taxon>Perkinsidae</taxon>
        <taxon>Perkinsus</taxon>
    </lineage>
</organism>
<feature type="chain" id="PRO_5029611634" evidence="1">
    <location>
        <begin position="19"/>
        <end position="249"/>
    </location>
</feature>
<keyword evidence="3" id="KW-1185">Reference proteome</keyword>